<feature type="compositionally biased region" description="Basic residues" evidence="1">
    <location>
        <begin position="1"/>
        <end position="14"/>
    </location>
</feature>
<organism evidence="3 4">
    <name type="scientific">Bathycoccus prasinos</name>
    <dbReference type="NCBI Taxonomy" id="41875"/>
    <lineage>
        <taxon>Eukaryota</taxon>
        <taxon>Viridiplantae</taxon>
        <taxon>Chlorophyta</taxon>
        <taxon>Mamiellophyceae</taxon>
        <taxon>Mamiellales</taxon>
        <taxon>Bathycoccaceae</taxon>
        <taxon>Bathycoccus</taxon>
    </lineage>
</organism>
<feature type="domain" description="SUF system FeS cluster assembly SufBD core" evidence="2">
    <location>
        <begin position="258"/>
        <end position="491"/>
    </location>
</feature>
<evidence type="ECO:0000313" key="3">
    <source>
        <dbReference type="EMBL" id="CCO16108.1"/>
    </source>
</evidence>
<dbReference type="GO" id="GO:0016226">
    <property type="term" value="P:iron-sulfur cluster assembly"/>
    <property type="evidence" value="ECO:0007669"/>
    <property type="project" value="InterPro"/>
</dbReference>
<reference evidence="3 4" key="1">
    <citation type="submission" date="2011-10" db="EMBL/GenBank/DDBJ databases">
        <authorList>
            <person name="Genoscope - CEA"/>
        </authorList>
    </citation>
    <scope>NUCLEOTIDE SEQUENCE [LARGE SCALE GENOMIC DNA]</scope>
    <source>
        <strain evidence="3 4">RCC 1105</strain>
    </source>
</reference>
<dbReference type="STRING" id="41875.K8F3I4"/>
<dbReference type="GeneID" id="19016313"/>
<evidence type="ECO:0000259" key="2">
    <source>
        <dbReference type="Pfam" id="PF01458"/>
    </source>
</evidence>
<dbReference type="InterPro" id="IPR000825">
    <property type="entry name" value="SUF_FeS_clus_asmbl_SufBD_core"/>
</dbReference>
<accession>K8F3I4</accession>
<feature type="region of interest" description="Disordered" evidence="1">
    <location>
        <begin position="1"/>
        <end position="71"/>
    </location>
</feature>
<dbReference type="EMBL" id="FO082275">
    <property type="protein sequence ID" value="CCO16108.1"/>
    <property type="molecule type" value="Genomic_DNA"/>
</dbReference>
<dbReference type="RefSeq" id="XP_007513583.1">
    <property type="nucleotide sequence ID" value="XM_007513521.1"/>
</dbReference>
<evidence type="ECO:0000313" key="4">
    <source>
        <dbReference type="Proteomes" id="UP000198341"/>
    </source>
</evidence>
<dbReference type="SUPFAM" id="SSF101960">
    <property type="entry name" value="Stabilizer of iron transporter SufD"/>
    <property type="match status" value="1"/>
</dbReference>
<dbReference type="eggNOG" id="ENOG502QSI1">
    <property type="taxonomic scope" value="Eukaryota"/>
</dbReference>
<dbReference type="InterPro" id="IPR055346">
    <property type="entry name" value="Fe-S_cluster_assembly_SufBD"/>
</dbReference>
<dbReference type="AlphaFoldDB" id="K8F3I4"/>
<gene>
    <name evidence="3" type="ORF">Bathy04g02870</name>
</gene>
<dbReference type="KEGG" id="bpg:Bathy04g02870"/>
<keyword evidence="4" id="KW-1185">Reference proteome</keyword>
<dbReference type="Proteomes" id="UP000198341">
    <property type="component" value="Chromosome 4"/>
</dbReference>
<name>K8F3I4_9CHLO</name>
<protein>
    <submittedName>
        <fullName evidence="3">FeS assembly protein SufD</fullName>
    </submittedName>
</protein>
<feature type="compositionally biased region" description="Polar residues" evidence="1">
    <location>
        <begin position="25"/>
        <end position="34"/>
    </location>
</feature>
<dbReference type="Pfam" id="PF01458">
    <property type="entry name" value="SUFBD_core"/>
    <property type="match status" value="1"/>
</dbReference>
<proteinExistence type="predicted"/>
<dbReference type="OrthoDB" id="2510at2759"/>
<sequence>MSSKSLRRISRRRLLSSSSFDTSSATTEKNNINDTKTKTRGSRRATKTAAAAASGGAATAKASKSSSSLKKRDNEWILQARDACVSSESSSESWVERMRSSASKQLSESKTPTNRDESWRFFDVSEITSATLVREDDSEADVEEDMKAFLADVPEGAKVVAFVNGRFSEKWSSIDEDDKNGVSISRTISGDIATAIGTYDEDEEVEGQGAIFARINKSCARSDNVACITVKSENVENIVYIIHARRSSKDRKDGELATGANARVFIDALAKSSVSVVEKYATVGGSGKKHDSRYWANDVVEIHLAENARVFHSLSQDHGREAVHTRATYVRQNESSMYEINEVNVGAKLHRHDLRVKQLGKKTDTKLNCFNLAGSKQTQDLHSAIILDFEEGTTDQRHRCIVSSSSGKGVFDGNVRVNKLAQRTDAKQITRNLLLVPKATVNARPNLQIIADDVKCTHGCTVSDLEEEELFYIQSRGLTKEIARSLLVSGFGTEIISGMKGGEKFKEYVRETVKSALSKDAVELLVA</sequence>
<dbReference type="PANTHER" id="PTHR43575">
    <property type="entry name" value="PROTEIN ABCI7, CHLOROPLASTIC"/>
    <property type="match status" value="1"/>
</dbReference>
<feature type="compositionally biased region" description="Low complexity" evidence="1">
    <location>
        <begin position="47"/>
        <end position="68"/>
    </location>
</feature>
<dbReference type="InterPro" id="IPR037284">
    <property type="entry name" value="SUF_FeS_clus_asmbl_SufBD_sf"/>
</dbReference>
<dbReference type="PANTHER" id="PTHR43575:SF1">
    <property type="entry name" value="PROTEIN ABCI7, CHLOROPLASTIC"/>
    <property type="match status" value="1"/>
</dbReference>
<feature type="compositionally biased region" description="Low complexity" evidence="1">
    <location>
        <begin position="15"/>
        <end position="24"/>
    </location>
</feature>
<evidence type="ECO:0000256" key="1">
    <source>
        <dbReference type="SAM" id="MobiDB-lite"/>
    </source>
</evidence>